<comment type="caution">
    <text evidence="4">The sequence shown here is derived from an EMBL/GenBank/DDBJ whole genome shotgun (WGS) entry which is preliminary data.</text>
</comment>
<keyword evidence="2" id="KW-0378">Hydrolase</keyword>
<dbReference type="PANTHER" id="PTHR11575:SF24">
    <property type="entry name" value="5'-NUCLEOTIDASE"/>
    <property type="match status" value="1"/>
</dbReference>
<evidence type="ECO:0000256" key="2">
    <source>
        <dbReference type="RuleBase" id="RU362119"/>
    </source>
</evidence>
<comment type="similarity">
    <text evidence="1 2">Belongs to the 5'-nucleotidase family.</text>
</comment>
<dbReference type="RefSeq" id="WP_196940829.1">
    <property type="nucleotide sequence ID" value="NZ_MU158691.1"/>
</dbReference>
<evidence type="ECO:0000313" key="4">
    <source>
        <dbReference type="EMBL" id="MBE8721025.1"/>
    </source>
</evidence>
<dbReference type="EMBL" id="PSKQ01000018">
    <property type="protein sequence ID" value="MBE8721025.1"/>
    <property type="molecule type" value="Genomic_DNA"/>
</dbReference>
<dbReference type="Gene3D" id="3.60.21.10">
    <property type="match status" value="1"/>
</dbReference>
<dbReference type="Proteomes" id="UP000618319">
    <property type="component" value="Unassembled WGS sequence"/>
</dbReference>
<evidence type="ECO:0000313" key="5">
    <source>
        <dbReference type="Proteomes" id="UP000618319"/>
    </source>
</evidence>
<dbReference type="PANTHER" id="PTHR11575">
    <property type="entry name" value="5'-NUCLEOTIDASE-RELATED"/>
    <property type="match status" value="1"/>
</dbReference>
<dbReference type="InterPro" id="IPR006146">
    <property type="entry name" value="5'-Nucleotdase_CS"/>
</dbReference>
<dbReference type="InterPro" id="IPR029052">
    <property type="entry name" value="Metallo-depent_PP-like"/>
</dbReference>
<name>A0ABR9T6R6_9SPHI</name>
<feature type="domain" description="Calcineurin-like phosphoesterase" evidence="3">
    <location>
        <begin position="43"/>
        <end position="259"/>
    </location>
</feature>
<dbReference type="InterPro" id="IPR004843">
    <property type="entry name" value="Calcineurin-like_PHP"/>
</dbReference>
<protein>
    <submittedName>
        <fullName evidence="4">Metallophosphatase</fullName>
    </submittedName>
</protein>
<organism evidence="4 5">
    <name type="scientific">Sphingobacterium pedocola</name>
    <dbReference type="NCBI Taxonomy" id="2082722"/>
    <lineage>
        <taxon>Bacteria</taxon>
        <taxon>Pseudomonadati</taxon>
        <taxon>Bacteroidota</taxon>
        <taxon>Sphingobacteriia</taxon>
        <taxon>Sphingobacteriales</taxon>
        <taxon>Sphingobacteriaceae</taxon>
        <taxon>Sphingobacterium</taxon>
    </lineage>
</organism>
<dbReference type="PROSITE" id="PS00785">
    <property type="entry name" value="5_NUCLEOTIDASE_1"/>
    <property type="match status" value="1"/>
</dbReference>
<proteinExistence type="inferred from homology"/>
<keyword evidence="2" id="KW-0547">Nucleotide-binding</keyword>
<gene>
    <name evidence="4" type="ORF">C4F40_09850</name>
</gene>
<evidence type="ECO:0000256" key="1">
    <source>
        <dbReference type="ARBA" id="ARBA00006654"/>
    </source>
</evidence>
<keyword evidence="5" id="KW-1185">Reference proteome</keyword>
<reference evidence="4 5" key="1">
    <citation type="submission" date="2018-02" db="EMBL/GenBank/DDBJ databases">
        <title>Sphingobacterium KA21.</title>
        <authorList>
            <person name="Vasarhelyi B.M."/>
            <person name="Deshmukh S."/>
            <person name="Balint B."/>
            <person name="Kukolya J."/>
        </authorList>
    </citation>
    <scope>NUCLEOTIDE SEQUENCE [LARGE SCALE GENOMIC DNA]</scope>
    <source>
        <strain evidence="4 5">Ka21</strain>
    </source>
</reference>
<evidence type="ECO:0000259" key="3">
    <source>
        <dbReference type="Pfam" id="PF00149"/>
    </source>
</evidence>
<accession>A0ABR9T6R6</accession>
<dbReference type="InterPro" id="IPR006179">
    <property type="entry name" value="5_nucleotidase/apyrase"/>
</dbReference>
<dbReference type="SUPFAM" id="SSF56300">
    <property type="entry name" value="Metallo-dependent phosphatases"/>
    <property type="match status" value="1"/>
</dbReference>
<dbReference type="PRINTS" id="PR01607">
    <property type="entry name" value="APYRASEFAMLY"/>
</dbReference>
<sequence length="320" mass="35578">MVESQSFNRRSFIRKMSALGALCAFNSYTNKIEASSRREVKITILHTNDVHSRIEPFPMDGSKVQGLGGVARRSTLIQKIRQEEKNVLLLDAGDMFQGTPYFNLFEGKVELALMSKLQYDAGTFGNHEFDNGISGILKHFDSANFPFITSNYDFSNTALAGKTKEHITFVKDGIKIGLFGLGVNTEGLVDPNNYVGMRYLDPLEVATRLTHKLKNELKCDLVICLSHLGYAYQDDTISDLKLAASTKDIDLIVGGHTHTFLDKPTEIKNMDGKITLVNQAGFGGANLGRIDFIFNPATKSKRTVFNNYTISSEMDRQIVA</sequence>
<dbReference type="Pfam" id="PF00149">
    <property type="entry name" value="Metallophos"/>
    <property type="match status" value="1"/>
</dbReference>